<evidence type="ECO:0000313" key="3">
    <source>
        <dbReference type="Proteomes" id="UP000327013"/>
    </source>
</evidence>
<dbReference type="Pfam" id="PF05678">
    <property type="entry name" value="VQ"/>
    <property type="match status" value="1"/>
</dbReference>
<accession>A0A660KRT6</accession>
<sequence length="117" mass="13087">MDVLGANQMSSKKQPKRITKKPIKVVYISTPMKVKTSASKFRDLVQELTGRDSDTTQYVEVNGAAAADGDANCRHDFPDQQFRTMFDESSGFPLSNSYCKLLQPYSESFVQSITEHA</sequence>
<proteinExistence type="predicted"/>
<dbReference type="PANTHER" id="PTHR33624:SF30">
    <property type="entry name" value="VQ DOMAIN-CONTAINING PROTEIN"/>
    <property type="match status" value="1"/>
</dbReference>
<protein>
    <recommendedName>
        <fullName evidence="1">VQ domain-containing protein</fullName>
    </recommendedName>
</protein>
<dbReference type="PANTHER" id="PTHR33624">
    <property type="entry name" value="SIGMA FACTOR BINDING PROTEIN 1, CHLOROPLASTIC"/>
    <property type="match status" value="1"/>
</dbReference>
<evidence type="ECO:0000259" key="1">
    <source>
        <dbReference type="Pfam" id="PF05678"/>
    </source>
</evidence>
<reference evidence="2 3" key="1">
    <citation type="submission" date="2019-06" db="EMBL/GenBank/DDBJ databases">
        <title>A chromosomal-level reference genome of Carpinus fangiana (Coryloideae, Betulaceae).</title>
        <authorList>
            <person name="Yang X."/>
            <person name="Wang Z."/>
            <person name="Zhang L."/>
            <person name="Hao G."/>
            <person name="Liu J."/>
            <person name="Yang Y."/>
        </authorList>
    </citation>
    <scope>NUCLEOTIDE SEQUENCE [LARGE SCALE GENOMIC DNA]</scope>
    <source>
        <strain evidence="2">Cfa_2016G</strain>
        <tissue evidence="2">Leaf</tissue>
    </source>
</reference>
<dbReference type="OrthoDB" id="1725273at2759"/>
<name>A0A660KRT6_9ROSI</name>
<dbReference type="AlphaFoldDB" id="A0A660KRT6"/>
<organism evidence="2 3">
    <name type="scientific">Carpinus fangiana</name>
    <dbReference type="NCBI Taxonomy" id="176857"/>
    <lineage>
        <taxon>Eukaryota</taxon>
        <taxon>Viridiplantae</taxon>
        <taxon>Streptophyta</taxon>
        <taxon>Embryophyta</taxon>
        <taxon>Tracheophyta</taxon>
        <taxon>Spermatophyta</taxon>
        <taxon>Magnoliopsida</taxon>
        <taxon>eudicotyledons</taxon>
        <taxon>Gunneridae</taxon>
        <taxon>Pentapetalae</taxon>
        <taxon>rosids</taxon>
        <taxon>fabids</taxon>
        <taxon>Fagales</taxon>
        <taxon>Betulaceae</taxon>
        <taxon>Carpinus</taxon>
    </lineage>
</organism>
<dbReference type="InterPro" id="IPR008889">
    <property type="entry name" value="VQ"/>
</dbReference>
<feature type="domain" description="VQ" evidence="1">
    <location>
        <begin position="28"/>
        <end position="54"/>
    </location>
</feature>
<dbReference type="EMBL" id="CM017324">
    <property type="protein sequence ID" value="KAE8038430.1"/>
    <property type="molecule type" value="Genomic_DNA"/>
</dbReference>
<gene>
    <name evidence="2" type="ORF">FH972_010941</name>
</gene>
<evidence type="ECO:0000313" key="2">
    <source>
        <dbReference type="EMBL" id="KAE8038430.1"/>
    </source>
</evidence>
<keyword evidence="3" id="KW-1185">Reference proteome</keyword>
<dbReference type="Proteomes" id="UP000327013">
    <property type="component" value="Chromosome 4"/>
</dbReference>
<dbReference type="InterPro" id="IPR039335">
    <property type="entry name" value="SIB1/2"/>
</dbReference>